<feature type="domain" description="Aspartyl/Glutamyl-tRNA(Gln) amidotransferase subunit B/E catalytic" evidence="6">
    <location>
        <begin position="30"/>
        <end position="177"/>
    </location>
</feature>
<name>A0AB34GSI5_ESCRO</name>
<dbReference type="GO" id="GO:0050567">
    <property type="term" value="F:glutaminyl-tRNA synthase (glutamine-hydrolyzing) activity"/>
    <property type="evidence" value="ECO:0007669"/>
    <property type="project" value="TreeGrafter"/>
</dbReference>
<dbReference type="SUPFAM" id="SSF55931">
    <property type="entry name" value="Glutamine synthetase/guanido kinase"/>
    <property type="match status" value="2"/>
</dbReference>
<evidence type="ECO:0000256" key="4">
    <source>
        <dbReference type="ARBA" id="ARBA00022917"/>
    </source>
</evidence>
<dbReference type="InterPro" id="IPR017959">
    <property type="entry name" value="Asn/Gln-tRNA_amidoTrfase_suB/E"/>
</dbReference>
<dbReference type="InterPro" id="IPR014746">
    <property type="entry name" value="Gln_synth/guanido_kin_cat_dom"/>
</dbReference>
<evidence type="ECO:0000256" key="2">
    <source>
        <dbReference type="ARBA" id="ARBA00022741"/>
    </source>
</evidence>
<dbReference type="PANTHER" id="PTHR11659:SF0">
    <property type="entry name" value="GLUTAMYL-TRNA(GLN) AMIDOTRANSFERASE SUBUNIT B, MITOCHONDRIAL"/>
    <property type="match status" value="1"/>
</dbReference>
<dbReference type="Pfam" id="PF02934">
    <property type="entry name" value="GatB_N"/>
    <property type="match status" value="2"/>
</dbReference>
<evidence type="ECO:0000256" key="5">
    <source>
        <dbReference type="SAM" id="MobiDB-lite"/>
    </source>
</evidence>
<dbReference type="GO" id="GO:0030956">
    <property type="term" value="C:glutamyl-tRNA(Gln) amidotransferase complex"/>
    <property type="evidence" value="ECO:0007669"/>
    <property type="project" value="TreeGrafter"/>
</dbReference>
<gene>
    <name evidence="7" type="ORF">J1605_010167</name>
</gene>
<dbReference type="EMBL" id="JAIQCJ010002112">
    <property type="protein sequence ID" value="KAJ8782459.1"/>
    <property type="molecule type" value="Genomic_DNA"/>
</dbReference>
<keyword evidence="3" id="KW-0067">ATP-binding</keyword>
<dbReference type="GO" id="GO:0070681">
    <property type="term" value="P:glutaminyl-tRNAGln biosynthesis via transamidation"/>
    <property type="evidence" value="ECO:0007669"/>
    <property type="project" value="TreeGrafter"/>
</dbReference>
<evidence type="ECO:0000256" key="3">
    <source>
        <dbReference type="ARBA" id="ARBA00022840"/>
    </source>
</evidence>
<protein>
    <recommendedName>
        <fullName evidence="6">Aspartyl/Glutamyl-tRNA(Gln) amidotransferase subunit B/E catalytic domain-containing protein</fullName>
    </recommendedName>
</protein>
<keyword evidence="8" id="KW-1185">Reference proteome</keyword>
<dbReference type="GO" id="GO:0005524">
    <property type="term" value="F:ATP binding"/>
    <property type="evidence" value="ECO:0007669"/>
    <property type="project" value="UniProtKB-KW"/>
</dbReference>
<dbReference type="PANTHER" id="PTHR11659">
    <property type="entry name" value="GLUTAMYL-TRNA GLN AMIDOTRANSFERASE SUBUNIT B MITOCHONDRIAL AND PROKARYOTIC PET112-RELATED"/>
    <property type="match status" value="1"/>
</dbReference>
<dbReference type="InterPro" id="IPR017958">
    <property type="entry name" value="Gln-tRNA_amidoTrfase_suB_CS"/>
</dbReference>
<sequence length="496" mass="54601">MARFREDICRRRSVCSEGGSERSHVRVLSPQVLNRRCVEAAVMTGLALDCHINRKSLFDRKHYFYADLPAGYQITQQRLPIAVNGSLAYSVCVGKRWSQMVTRTVGVKQIQLEQDSGKSLHDNLRSQTLIDLNRAGVGLLEVVLEPDMSCGEEAAAAIRELQLILQALGTSQANMAGHCVAIGECSLGTNRRLPWRAPVDPQRAFGMKLKLLRAVLHASHDSVSAAVDNNLEGFPGGAVVKNPPANAGDKGSSPGPGSSHMTWSNEAQGQLRVDANISVHHPGEPLGVRTEVKNLNSARFLAKAIDYEIQRQISELENGGKILNETRSFDYKLGCTMPMRDKEGKQDYRFMPEPNLPPLLLYDSGSLPTGADPQQVIDIDQLRERLPELPRVTREKLVRQYGMLPEHSFALLVGTDQRLQSAQPSGGRCSSGGSRCSSPCLQLYRRTRRANLPHQPLWEDVESFSAASLGDEVSATLIMRSAESLETLGFCIVIDR</sequence>
<feature type="domain" description="Aspartyl/Glutamyl-tRNA(Gln) amidotransferase subunit B/E catalytic" evidence="6">
    <location>
        <begin position="266"/>
        <end position="361"/>
    </location>
</feature>
<evidence type="ECO:0000259" key="6">
    <source>
        <dbReference type="Pfam" id="PF02934"/>
    </source>
</evidence>
<organism evidence="7 8">
    <name type="scientific">Eschrichtius robustus</name>
    <name type="common">California gray whale</name>
    <name type="synonym">Eschrichtius gibbosus</name>
    <dbReference type="NCBI Taxonomy" id="9764"/>
    <lineage>
        <taxon>Eukaryota</taxon>
        <taxon>Metazoa</taxon>
        <taxon>Chordata</taxon>
        <taxon>Craniata</taxon>
        <taxon>Vertebrata</taxon>
        <taxon>Euteleostomi</taxon>
        <taxon>Mammalia</taxon>
        <taxon>Eutheria</taxon>
        <taxon>Laurasiatheria</taxon>
        <taxon>Artiodactyla</taxon>
        <taxon>Whippomorpha</taxon>
        <taxon>Cetacea</taxon>
        <taxon>Mysticeti</taxon>
        <taxon>Eschrichtiidae</taxon>
        <taxon>Eschrichtius</taxon>
    </lineage>
</organism>
<dbReference type="GO" id="GO:0032543">
    <property type="term" value="P:mitochondrial translation"/>
    <property type="evidence" value="ECO:0007669"/>
    <property type="project" value="TreeGrafter"/>
</dbReference>
<dbReference type="Proteomes" id="UP001159641">
    <property type="component" value="Unassembled WGS sequence"/>
</dbReference>
<keyword evidence="4" id="KW-0648">Protein biosynthesis</keyword>
<evidence type="ECO:0000256" key="1">
    <source>
        <dbReference type="ARBA" id="ARBA00022598"/>
    </source>
</evidence>
<comment type="caution">
    <text evidence="7">The sequence shown here is derived from an EMBL/GenBank/DDBJ whole genome shotgun (WGS) entry which is preliminary data.</text>
</comment>
<dbReference type="AlphaFoldDB" id="A0AB34GSI5"/>
<proteinExistence type="predicted"/>
<dbReference type="PROSITE" id="PS01234">
    <property type="entry name" value="GATB"/>
    <property type="match status" value="1"/>
</dbReference>
<accession>A0AB34GSI5</accession>
<feature type="region of interest" description="Disordered" evidence="5">
    <location>
        <begin position="238"/>
        <end position="263"/>
    </location>
</feature>
<dbReference type="InterPro" id="IPR006075">
    <property type="entry name" value="Asn/Gln-tRNA_Trfase_suB/E_cat"/>
</dbReference>
<keyword evidence="2" id="KW-0547">Nucleotide-binding</keyword>
<reference evidence="7 8" key="1">
    <citation type="submission" date="2022-11" db="EMBL/GenBank/DDBJ databases">
        <title>Whole genome sequence of Eschrichtius robustus ER-17-0199.</title>
        <authorList>
            <person name="Bruniche-Olsen A."/>
            <person name="Black A.N."/>
            <person name="Fields C.J."/>
            <person name="Walden K."/>
            <person name="Dewoody J.A."/>
        </authorList>
    </citation>
    <scope>NUCLEOTIDE SEQUENCE [LARGE SCALE GENOMIC DNA]</scope>
    <source>
        <strain evidence="7">ER-17-0199</strain>
        <tissue evidence="7">Blubber</tissue>
    </source>
</reference>
<dbReference type="GO" id="GO:0005739">
    <property type="term" value="C:mitochondrion"/>
    <property type="evidence" value="ECO:0007669"/>
    <property type="project" value="TreeGrafter"/>
</dbReference>
<evidence type="ECO:0000313" key="8">
    <source>
        <dbReference type="Proteomes" id="UP001159641"/>
    </source>
</evidence>
<evidence type="ECO:0000313" key="7">
    <source>
        <dbReference type="EMBL" id="KAJ8782459.1"/>
    </source>
</evidence>
<keyword evidence="1" id="KW-0436">Ligase</keyword>